<geneLocation type="plasmid" evidence="2">
    <name>unnamed</name>
</geneLocation>
<dbReference type="EMBL" id="CP022232">
    <property type="protein sequence ID" value="QCO28920.1"/>
    <property type="molecule type" value="Genomic_DNA"/>
</dbReference>
<dbReference type="AlphaFoldDB" id="A0A4D8RXN3"/>
<evidence type="ECO:0000313" key="2">
    <source>
        <dbReference type="EMBL" id="QCO28920.1"/>
    </source>
</evidence>
<feature type="compositionally biased region" description="Polar residues" evidence="1">
    <location>
        <begin position="71"/>
        <end position="87"/>
    </location>
</feature>
<keyword evidence="2" id="KW-0614">Plasmid</keyword>
<proteinExistence type="predicted"/>
<gene>
    <name evidence="2" type="ORF">CFE69_23520</name>
</gene>
<evidence type="ECO:0000256" key="1">
    <source>
        <dbReference type="SAM" id="MobiDB-lite"/>
    </source>
</evidence>
<organism evidence="2">
    <name type="scientific">Mycobacteroides abscessus subsp. massiliense</name>
    <dbReference type="NCBI Taxonomy" id="1962118"/>
    <lineage>
        <taxon>Bacteria</taxon>
        <taxon>Bacillati</taxon>
        <taxon>Actinomycetota</taxon>
        <taxon>Actinomycetes</taxon>
        <taxon>Mycobacteriales</taxon>
        <taxon>Mycobacteriaceae</taxon>
        <taxon>Mycobacteroides</taxon>
        <taxon>Mycobacteroides abscessus</taxon>
    </lineage>
</organism>
<name>A0A4D8RXN3_9MYCO</name>
<sequence>MAETLIELDSRRRAALAKIARHDRYIATIADDGTVTLTPAIVRSVLEDRLRQNPGYIDQLEHDAAHPENATAFSDWTNPTAGDETSV</sequence>
<dbReference type="RefSeq" id="WP_074338064.1">
    <property type="nucleotide sequence ID" value="NZ_FVGR01000012.1"/>
</dbReference>
<protein>
    <submittedName>
        <fullName evidence="2">Uncharacterized protein</fullName>
    </submittedName>
</protein>
<feature type="region of interest" description="Disordered" evidence="1">
    <location>
        <begin position="67"/>
        <end position="87"/>
    </location>
</feature>
<accession>A0A4D8RXN3</accession>
<reference evidence="2" key="1">
    <citation type="submission" date="2017-06" db="EMBL/GenBank/DDBJ databases">
        <title>Antibiotic Resistance Genes in Clinically Isolated Mycobacterium abscessus strains.</title>
        <authorList>
            <person name="Carvalho N.F.G."/>
            <person name="Chimara E."/>
            <person name="Leao S.L.P.C."/>
            <person name="Costa S.F."/>
            <person name="Souza M."/>
            <person name="Morais C."/>
            <person name="Amgarten D.E."/>
            <person name="Setubal J.C."/>
        </authorList>
    </citation>
    <scope>NUCLEOTIDE SEQUENCE</scope>
    <source>
        <strain evidence="2">381</strain>
        <plasmid evidence="2">unnamed</plasmid>
    </source>
</reference>